<feature type="transmembrane region" description="Helical" evidence="7">
    <location>
        <begin position="101"/>
        <end position="122"/>
    </location>
</feature>
<dbReference type="PANTHER" id="PTHR23513:SF11">
    <property type="entry name" value="STAPHYLOFERRIN A TRANSPORTER"/>
    <property type="match status" value="1"/>
</dbReference>
<feature type="transmembrane region" description="Helical" evidence="7">
    <location>
        <begin position="12"/>
        <end position="36"/>
    </location>
</feature>
<feature type="transmembrane region" description="Helical" evidence="7">
    <location>
        <begin position="159"/>
        <end position="179"/>
    </location>
</feature>
<name>A0ABU0E4C8_9FIRM</name>
<evidence type="ECO:0000259" key="8">
    <source>
        <dbReference type="PROSITE" id="PS50850"/>
    </source>
</evidence>
<evidence type="ECO:0000313" key="9">
    <source>
        <dbReference type="EMBL" id="MDQ0361749.1"/>
    </source>
</evidence>
<organism evidence="9 10">
    <name type="scientific">Breznakia pachnodae</name>
    <dbReference type="NCBI Taxonomy" id="265178"/>
    <lineage>
        <taxon>Bacteria</taxon>
        <taxon>Bacillati</taxon>
        <taxon>Bacillota</taxon>
        <taxon>Erysipelotrichia</taxon>
        <taxon>Erysipelotrichales</taxon>
        <taxon>Erysipelotrichaceae</taxon>
        <taxon>Breznakia</taxon>
    </lineage>
</organism>
<evidence type="ECO:0000256" key="3">
    <source>
        <dbReference type="ARBA" id="ARBA00022475"/>
    </source>
</evidence>
<protein>
    <submittedName>
        <fullName evidence="9">MFS family permease</fullName>
    </submittedName>
</protein>
<keyword evidence="5 7" id="KW-1133">Transmembrane helix</keyword>
<dbReference type="EMBL" id="JAUSUR010000004">
    <property type="protein sequence ID" value="MDQ0361749.1"/>
    <property type="molecule type" value="Genomic_DNA"/>
</dbReference>
<sequence length="423" mass="47728">MKSKLWTKNYTLCFIGTILSALGGIGLNVAMSVLVFKETQSTALSGMFAAISMIPNFVLPVFMGSFIDRRHPLKVLVCNEVALGAFFMIVSFLVTQLPFNYLFYLVITLCISTFGVISELAYQSVTPHIMDRKMYPKGNAALSTIYPMAQIVMTPIALFLFNQFGVALIFLFYGFTCWLDASLESRIRFEYELPEKVKENRVKQHISDIKDGFFYLKDHKAISSVFIYFFVTMMVYGLNVLYYPYFTQTAGFGDANYSLLLSINGLGYLLGGFFHYFVQIPHNRRFQVTVIVYLIFNLLEGTFFAMPLIIMFATKLLLGMLGMNTANIRTSALQAYVPNKMRAKVNAMYSVMVSIGTIIGQALAGWMAEFMPYIQVSLILGGLGMIAVIVFIMPPKNKVKEFLNFNYTEDVKEVVVEEATQAI</sequence>
<dbReference type="Proteomes" id="UP001230220">
    <property type="component" value="Unassembled WGS sequence"/>
</dbReference>
<dbReference type="RefSeq" id="WP_307408748.1">
    <property type="nucleotide sequence ID" value="NZ_JAUSUR010000004.1"/>
</dbReference>
<feature type="domain" description="Major facilitator superfamily (MFS) profile" evidence="8">
    <location>
        <begin position="221"/>
        <end position="423"/>
    </location>
</feature>
<evidence type="ECO:0000256" key="1">
    <source>
        <dbReference type="ARBA" id="ARBA00004651"/>
    </source>
</evidence>
<dbReference type="InterPro" id="IPR036259">
    <property type="entry name" value="MFS_trans_sf"/>
</dbReference>
<feature type="transmembrane region" description="Helical" evidence="7">
    <location>
        <begin position="257"/>
        <end position="278"/>
    </location>
</feature>
<dbReference type="SUPFAM" id="SSF103473">
    <property type="entry name" value="MFS general substrate transporter"/>
    <property type="match status" value="1"/>
</dbReference>
<evidence type="ECO:0000256" key="6">
    <source>
        <dbReference type="ARBA" id="ARBA00023136"/>
    </source>
</evidence>
<dbReference type="CDD" id="cd06173">
    <property type="entry name" value="MFS_MefA_like"/>
    <property type="match status" value="1"/>
</dbReference>
<accession>A0ABU0E4C8</accession>
<dbReference type="InterPro" id="IPR010290">
    <property type="entry name" value="TM_effector"/>
</dbReference>
<keyword evidence="2" id="KW-0813">Transport</keyword>
<dbReference type="Pfam" id="PF05977">
    <property type="entry name" value="MFS_3"/>
    <property type="match status" value="1"/>
</dbReference>
<dbReference type="PROSITE" id="PS50850">
    <property type="entry name" value="MFS"/>
    <property type="match status" value="1"/>
</dbReference>
<keyword evidence="4 7" id="KW-0812">Transmembrane</keyword>
<gene>
    <name evidence="9" type="ORF">J2S15_002499</name>
</gene>
<evidence type="ECO:0000256" key="7">
    <source>
        <dbReference type="SAM" id="Phobius"/>
    </source>
</evidence>
<dbReference type="InterPro" id="IPR020846">
    <property type="entry name" value="MFS_dom"/>
</dbReference>
<keyword evidence="6 7" id="KW-0472">Membrane</keyword>
<feature type="transmembrane region" description="Helical" evidence="7">
    <location>
        <begin position="42"/>
        <end position="63"/>
    </location>
</feature>
<dbReference type="Gene3D" id="1.20.1250.20">
    <property type="entry name" value="MFS general substrate transporter like domains"/>
    <property type="match status" value="1"/>
</dbReference>
<evidence type="ECO:0000313" key="10">
    <source>
        <dbReference type="Proteomes" id="UP001230220"/>
    </source>
</evidence>
<comment type="subcellular location">
    <subcellularLocation>
        <location evidence="1">Cell membrane</location>
        <topology evidence="1">Multi-pass membrane protein</topology>
    </subcellularLocation>
</comment>
<feature type="transmembrane region" description="Helical" evidence="7">
    <location>
        <begin position="225"/>
        <end position="245"/>
    </location>
</feature>
<keyword evidence="3" id="KW-1003">Cell membrane</keyword>
<keyword evidence="10" id="KW-1185">Reference proteome</keyword>
<reference evidence="9 10" key="1">
    <citation type="submission" date="2023-07" db="EMBL/GenBank/DDBJ databases">
        <title>Genomic Encyclopedia of Type Strains, Phase IV (KMG-IV): sequencing the most valuable type-strain genomes for metagenomic binning, comparative biology and taxonomic classification.</title>
        <authorList>
            <person name="Goeker M."/>
        </authorList>
    </citation>
    <scope>NUCLEOTIDE SEQUENCE [LARGE SCALE GENOMIC DNA]</scope>
    <source>
        <strain evidence="9 10">DSM 16784</strain>
    </source>
</reference>
<comment type="caution">
    <text evidence="9">The sequence shown here is derived from an EMBL/GenBank/DDBJ whole genome shotgun (WGS) entry which is preliminary data.</text>
</comment>
<feature type="transmembrane region" description="Helical" evidence="7">
    <location>
        <begin position="349"/>
        <end position="367"/>
    </location>
</feature>
<proteinExistence type="predicted"/>
<feature type="transmembrane region" description="Helical" evidence="7">
    <location>
        <begin position="373"/>
        <end position="393"/>
    </location>
</feature>
<evidence type="ECO:0000256" key="2">
    <source>
        <dbReference type="ARBA" id="ARBA00022448"/>
    </source>
</evidence>
<dbReference type="PANTHER" id="PTHR23513">
    <property type="entry name" value="INTEGRAL MEMBRANE EFFLUX PROTEIN-RELATED"/>
    <property type="match status" value="1"/>
</dbReference>
<feature type="transmembrane region" description="Helical" evidence="7">
    <location>
        <begin position="75"/>
        <end position="95"/>
    </location>
</feature>
<evidence type="ECO:0000256" key="4">
    <source>
        <dbReference type="ARBA" id="ARBA00022692"/>
    </source>
</evidence>
<evidence type="ECO:0000256" key="5">
    <source>
        <dbReference type="ARBA" id="ARBA00022989"/>
    </source>
</evidence>